<dbReference type="GO" id="GO:0005886">
    <property type="term" value="C:plasma membrane"/>
    <property type="evidence" value="ECO:0007669"/>
    <property type="project" value="TreeGrafter"/>
</dbReference>
<evidence type="ECO:0000256" key="2">
    <source>
        <dbReference type="ARBA" id="ARBA00004870"/>
    </source>
</evidence>
<evidence type="ECO:0000256" key="1">
    <source>
        <dbReference type="ARBA" id="ARBA00002274"/>
    </source>
</evidence>
<comment type="catalytic activity">
    <reaction evidence="13">
        <text>a lipid A disaccharide + ATP = a lipid IVA + ADP + H(+)</text>
        <dbReference type="Rhea" id="RHEA:67840"/>
        <dbReference type="ChEBI" id="CHEBI:15378"/>
        <dbReference type="ChEBI" id="CHEBI:30616"/>
        <dbReference type="ChEBI" id="CHEBI:176343"/>
        <dbReference type="ChEBI" id="CHEBI:176425"/>
        <dbReference type="ChEBI" id="CHEBI:456216"/>
        <dbReference type="EC" id="2.7.1.130"/>
    </reaction>
</comment>
<evidence type="ECO:0000256" key="7">
    <source>
        <dbReference type="ARBA" id="ARBA00022679"/>
    </source>
</evidence>
<keyword evidence="9 13" id="KW-0418">Kinase</keyword>
<dbReference type="GO" id="GO:0005524">
    <property type="term" value="F:ATP binding"/>
    <property type="evidence" value="ECO:0007669"/>
    <property type="project" value="UniProtKB-UniRule"/>
</dbReference>
<keyword evidence="5 13" id="KW-0444">Lipid biosynthesis</keyword>
<name>A0A175VIY5_AEREN</name>
<dbReference type="PANTHER" id="PTHR42724">
    <property type="entry name" value="TETRAACYLDISACCHARIDE 4'-KINASE"/>
    <property type="match status" value="1"/>
</dbReference>
<evidence type="ECO:0000313" key="15">
    <source>
        <dbReference type="EMBL" id="KXU80427.1"/>
    </source>
</evidence>
<evidence type="ECO:0000256" key="8">
    <source>
        <dbReference type="ARBA" id="ARBA00022741"/>
    </source>
</evidence>
<gene>
    <name evidence="13 15" type="primary">lpxK</name>
    <name evidence="15" type="ORF">LCR_09995</name>
</gene>
<dbReference type="GO" id="GO:0009244">
    <property type="term" value="P:lipopolysaccharide core region biosynthetic process"/>
    <property type="evidence" value="ECO:0007669"/>
    <property type="project" value="TreeGrafter"/>
</dbReference>
<dbReference type="GO" id="GO:0009029">
    <property type="term" value="F:lipid-A 4'-kinase activity"/>
    <property type="evidence" value="ECO:0007669"/>
    <property type="project" value="UniProtKB-UniRule"/>
</dbReference>
<proteinExistence type="inferred from homology"/>
<evidence type="ECO:0000256" key="9">
    <source>
        <dbReference type="ARBA" id="ARBA00022777"/>
    </source>
</evidence>
<dbReference type="SUPFAM" id="SSF52540">
    <property type="entry name" value="P-loop containing nucleoside triphosphate hydrolases"/>
    <property type="match status" value="1"/>
</dbReference>
<keyword evidence="14" id="KW-0812">Transmembrane</keyword>
<dbReference type="EC" id="2.7.1.130" evidence="3 13"/>
<dbReference type="RefSeq" id="WP_061475706.1">
    <property type="nucleotide sequence ID" value="NZ_JAAKUQ010000017.1"/>
</dbReference>
<dbReference type="InterPro" id="IPR003758">
    <property type="entry name" value="LpxK"/>
</dbReference>
<comment type="similarity">
    <text evidence="13">Belongs to the LpxK family.</text>
</comment>
<reference evidence="15 16" key="1">
    <citation type="submission" date="2016-02" db="EMBL/GenBank/DDBJ databases">
        <title>Draft genome sequence of Aeromonas trota strain 1999lcr isolated from cerebrospinal fluid (CSF).</title>
        <authorList>
            <person name="Dallagassa C.B."/>
            <person name="Prediger K.C."/>
            <person name="Weiss V.A."/>
            <person name="Assis F.E."/>
            <person name="Baura V."/>
            <person name="Cruz L.M."/>
            <person name="Souza E.M."/>
            <person name="Pedrosa F.O."/>
            <person name="Fadel-Picheth C.M."/>
        </authorList>
    </citation>
    <scope>NUCLEOTIDE SEQUENCE [LARGE SCALE GENOMIC DNA]</scope>
    <source>
        <strain evidence="15 16">1999lcr</strain>
    </source>
</reference>
<evidence type="ECO:0000256" key="13">
    <source>
        <dbReference type="HAMAP-Rule" id="MF_00409"/>
    </source>
</evidence>
<keyword evidence="8 13" id="KW-0547">Nucleotide-binding</keyword>
<dbReference type="OrthoDB" id="9766423at2"/>
<organism evidence="15 16">
    <name type="scientific">Aeromonas enteropelogenes</name>
    <name type="common">Aeromonas trota</name>
    <dbReference type="NCBI Taxonomy" id="29489"/>
    <lineage>
        <taxon>Bacteria</taxon>
        <taxon>Pseudomonadati</taxon>
        <taxon>Pseudomonadota</taxon>
        <taxon>Gammaproteobacteria</taxon>
        <taxon>Aeromonadales</taxon>
        <taxon>Aeromonadaceae</taxon>
        <taxon>Aeromonas</taxon>
    </lineage>
</organism>
<sequence length="334" mass="36679">MMEQLWYGKSGWRWWLAPFALLFAIISGARRYAYRRGWCKAYRAGIPVIVVGNISVGGNGKTPVVIWLVEQLQARGYKPGVVSRGYGGKAPHYPYRLDAASTTAQAGDEPVLIARRCGCPVVVAPKRADAVRLLEQSGEVDIIITDDGLQHYALARDIELVVVDGARRFGNRCLLPMGPLREPVTRLKRVDAIICNGGEPAKGEYPMSLIADGPRRVRDDAPLAEPLPRAVDALAGIGHPPRFFATLTGLGYELQQSVGYADHHPFDRDELVARFGQRPLLMTEKDAVKCRPFARDNWWYLPVSAQLPASLLDTLLQKLAQAESATVAAAGARE</sequence>
<comment type="function">
    <text evidence="1 13">Transfers the gamma-phosphate of ATP to the 4'-position of a tetraacyldisaccharide 1-phosphate intermediate (termed DS-1-P) to form tetraacyldisaccharide 1,4'-bis-phosphate (lipid IVA).</text>
</comment>
<keyword evidence="6 13" id="KW-0441">Lipid A biosynthesis</keyword>
<dbReference type="HAMAP" id="MF_00409">
    <property type="entry name" value="LpxK"/>
    <property type="match status" value="1"/>
</dbReference>
<evidence type="ECO:0000256" key="6">
    <source>
        <dbReference type="ARBA" id="ARBA00022556"/>
    </source>
</evidence>
<evidence type="ECO:0000313" key="16">
    <source>
        <dbReference type="Proteomes" id="UP000078435"/>
    </source>
</evidence>
<keyword evidence="10 13" id="KW-0067">ATP-binding</keyword>
<feature type="binding site" evidence="13">
    <location>
        <begin position="55"/>
        <end position="62"/>
    </location>
    <ligand>
        <name>ATP</name>
        <dbReference type="ChEBI" id="CHEBI:30616"/>
    </ligand>
</feature>
<dbReference type="UniPathway" id="UPA00359">
    <property type="reaction ID" value="UER00482"/>
</dbReference>
<evidence type="ECO:0000256" key="11">
    <source>
        <dbReference type="ARBA" id="ARBA00023098"/>
    </source>
</evidence>
<dbReference type="NCBIfam" id="TIGR00682">
    <property type="entry name" value="lpxK"/>
    <property type="match status" value="1"/>
</dbReference>
<dbReference type="PANTHER" id="PTHR42724:SF1">
    <property type="entry name" value="TETRAACYLDISACCHARIDE 4'-KINASE, MITOCHONDRIAL-RELATED"/>
    <property type="match status" value="1"/>
</dbReference>
<comment type="caution">
    <text evidence="15">The sequence shown here is derived from an EMBL/GenBank/DDBJ whole genome shotgun (WGS) entry which is preliminary data.</text>
</comment>
<comment type="pathway">
    <text evidence="2 13">Glycolipid biosynthesis; lipid IV(A) biosynthesis; lipid IV(A) from (3R)-3-hydroxytetradecanoyl-[acyl-carrier-protein] and UDP-N-acetyl-alpha-D-glucosamine: step 6/6.</text>
</comment>
<dbReference type="AlphaFoldDB" id="A0A175VIY5"/>
<keyword evidence="7 13" id="KW-0808">Transferase</keyword>
<evidence type="ECO:0000256" key="10">
    <source>
        <dbReference type="ARBA" id="ARBA00022840"/>
    </source>
</evidence>
<keyword evidence="14" id="KW-0472">Membrane</keyword>
<feature type="transmembrane region" description="Helical" evidence="14">
    <location>
        <begin position="12"/>
        <end position="33"/>
    </location>
</feature>
<evidence type="ECO:0000256" key="5">
    <source>
        <dbReference type="ARBA" id="ARBA00022516"/>
    </source>
</evidence>
<dbReference type="Proteomes" id="UP000078435">
    <property type="component" value="Unassembled WGS sequence"/>
</dbReference>
<evidence type="ECO:0000256" key="12">
    <source>
        <dbReference type="ARBA" id="ARBA00029757"/>
    </source>
</evidence>
<keyword evidence="11 13" id="KW-0443">Lipid metabolism</keyword>
<keyword evidence="14" id="KW-1133">Transmembrane helix</keyword>
<dbReference type="GO" id="GO:0009245">
    <property type="term" value="P:lipid A biosynthetic process"/>
    <property type="evidence" value="ECO:0007669"/>
    <property type="project" value="UniProtKB-UniRule"/>
</dbReference>
<evidence type="ECO:0000256" key="14">
    <source>
        <dbReference type="SAM" id="Phobius"/>
    </source>
</evidence>
<dbReference type="STRING" id="29489.VL01_02655"/>
<evidence type="ECO:0000256" key="3">
    <source>
        <dbReference type="ARBA" id="ARBA00012071"/>
    </source>
</evidence>
<dbReference type="InterPro" id="IPR027417">
    <property type="entry name" value="P-loop_NTPase"/>
</dbReference>
<dbReference type="EMBL" id="JMGO02000003">
    <property type="protein sequence ID" value="KXU80427.1"/>
    <property type="molecule type" value="Genomic_DNA"/>
</dbReference>
<evidence type="ECO:0000256" key="4">
    <source>
        <dbReference type="ARBA" id="ARBA00016436"/>
    </source>
</evidence>
<protein>
    <recommendedName>
        <fullName evidence="4 13">Tetraacyldisaccharide 4'-kinase</fullName>
        <ecNumber evidence="3 13">2.7.1.130</ecNumber>
    </recommendedName>
    <alternativeName>
        <fullName evidence="12 13">Lipid A 4'-kinase</fullName>
    </alternativeName>
</protein>
<accession>A0A175VIY5</accession>
<dbReference type="Pfam" id="PF02606">
    <property type="entry name" value="LpxK"/>
    <property type="match status" value="1"/>
</dbReference>